<protein>
    <submittedName>
        <fullName evidence="1">Uncharacterized protein</fullName>
    </submittedName>
</protein>
<reference evidence="1" key="1">
    <citation type="submission" date="2022-12" db="EMBL/GenBank/DDBJ databases">
        <authorList>
            <person name="Bing R.G."/>
            <person name="Willard D.J."/>
            <person name="Manesh M.J.H."/>
            <person name="Laemthong T."/>
            <person name="Crosby J.R."/>
            <person name="Kelly R.M."/>
        </authorList>
    </citation>
    <scope>NUCLEOTIDE SEQUENCE</scope>
    <source>
        <strain evidence="1">DSM 8990</strain>
    </source>
</reference>
<proteinExistence type="predicted"/>
<evidence type="ECO:0000313" key="2">
    <source>
        <dbReference type="Proteomes" id="UP001164909"/>
    </source>
</evidence>
<keyword evidence="2" id="KW-1185">Reference proteome</keyword>
<evidence type="ECO:0000313" key="1">
    <source>
        <dbReference type="EMBL" id="WAM33301.1"/>
    </source>
</evidence>
<sequence length="97" mass="11460">MSLIQRLSEDPEIAFLKNLFAEVLILTKEDLQNPVPRGCYDGRNEPWRIKMEALSFVRSRYCQLICDFLGIDYERYKKEVLKNFRPLKTDKRSGAKC</sequence>
<dbReference type="EMBL" id="CP113865">
    <property type="protein sequence ID" value="WAM33301.1"/>
    <property type="molecule type" value="Genomic_DNA"/>
</dbReference>
<name>A0ABY7BQJ3_9FIRM</name>
<accession>A0ABY7BQJ3</accession>
<dbReference type="Proteomes" id="UP001164909">
    <property type="component" value="Chromosome"/>
</dbReference>
<gene>
    <name evidence="1" type="ORF">OTK00_001796</name>
</gene>
<organism evidence="1 2">
    <name type="scientific">Caldicellulosiruptor morganii</name>
    <dbReference type="NCBI Taxonomy" id="1387555"/>
    <lineage>
        <taxon>Bacteria</taxon>
        <taxon>Bacillati</taxon>
        <taxon>Bacillota</taxon>
        <taxon>Bacillota incertae sedis</taxon>
        <taxon>Caldicellulosiruptorales</taxon>
        <taxon>Caldicellulosiruptoraceae</taxon>
        <taxon>Caldicellulosiruptor</taxon>
    </lineage>
</organism>
<dbReference type="RefSeq" id="WP_045169940.1">
    <property type="nucleotide sequence ID" value="NZ_CP113865.1"/>
</dbReference>